<sequence>MDTTLFSHVTHWVFDLDNTLYAPELRLFDQIERKIVDYVMRSLRVDRIEADRLRHHYWRTYGTTLAGLMHEHGVDPDPYLVDVHDISLERLAAEPALAGAIAALPGRKIVYTNGSAPYARRVLEARGLDGLFDAVYGVENAGYKPKPDRAAFDAIWLLDGLDVRNAAMFEDDPRNLLAPHEMGMRTVHVAPQAAPAAHIHHHTSALAEFLAHLAGEGFAPGTRRPRSRS</sequence>
<dbReference type="SUPFAM" id="SSF56784">
    <property type="entry name" value="HAD-like"/>
    <property type="match status" value="1"/>
</dbReference>
<dbReference type="AlphaFoldDB" id="A0A921TCQ4"/>
<dbReference type="GO" id="GO:0008967">
    <property type="term" value="F:phosphoglycolate phosphatase activity"/>
    <property type="evidence" value="ECO:0007669"/>
    <property type="project" value="UniProtKB-EC"/>
</dbReference>
<comment type="caution">
    <text evidence="1">The sequence shown here is derived from an EMBL/GenBank/DDBJ whole genome shotgun (WGS) entry which is preliminary data.</text>
</comment>
<dbReference type="CDD" id="cd02604">
    <property type="entry name" value="HAD_5NT"/>
    <property type="match status" value="1"/>
</dbReference>
<dbReference type="NCBIfam" id="TIGR01993">
    <property type="entry name" value="Pyr-5-nucltdase"/>
    <property type="match status" value="1"/>
</dbReference>
<dbReference type="Proteomes" id="UP000698242">
    <property type="component" value="Unassembled WGS sequence"/>
</dbReference>
<reference evidence="1" key="1">
    <citation type="submission" date="2013-03" db="EMBL/GenBank/DDBJ databases">
        <title>Genome Sequence of the Profundibacterium mesophilum strain KAUST100406-0324T from Red Sea, a novel genus in the family Rhodobacteraceae.</title>
        <authorList>
            <person name="Essack M."/>
            <person name="Alam I."/>
            <person name="Lafi F."/>
            <person name="Alawi W."/>
            <person name="Kamanu F."/>
            <person name="Al-Suwailem A."/>
            <person name="Lee O.O."/>
            <person name="Xu Y."/>
            <person name="Bajic V."/>
            <person name="Qian P.-Y."/>
            <person name="Archer J."/>
        </authorList>
    </citation>
    <scope>NUCLEOTIDE SEQUENCE</scope>
    <source>
        <strain evidence="1">KAUST100406-0324</strain>
    </source>
</reference>
<evidence type="ECO:0000313" key="2">
    <source>
        <dbReference type="Proteomes" id="UP000698242"/>
    </source>
</evidence>
<dbReference type="InterPro" id="IPR023214">
    <property type="entry name" value="HAD_sf"/>
</dbReference>
<dbReference type="RefSeq" id="WP_159963760.1">
    <property type="nucleotide sequence ID" value="NZ_APKE01000004.1"/>
</dbReference>
<name>A0A921TCQ4_9RHOB</name>
<dbReference type="SFLD" id="SFLDG01129">
    <property type="entry name" value="C1.5:_HAD__Beta-PGM__Phosphata"/>
    <property type="match status" value="1"/>
</dbReference>
<dbReference type="OrthoDB" id="9803141at2"/>
<dbReference type="PANTHER" id="PTHR12725">
    <property type="entry name" value="HALOACID DEHALOGENASE-LIKE HYDROLASE"/>
    <property type="match status" value="1"/>
</dbReference>
<gene>
    <name evidence="1" type="ORF">PMES_00297</name>
</gene>
<accession>A0A921TCQ4</accession>
<keyword evidence="1" id="KW-0378">Hydrolase</keyword>
<dbReference type="EMBL" id="APKE01000004">
    <property type="protein sequence ID" value="KAF0677385.1"/>
    <property type="molecule type" value="Genomic_DNA"/>
</dbReference>
<dbReference type="InterPro" id="IPR006439">
    <property type="entry name" value="HAD-SF_hydro_IA"/>
</dbReference>
<dbReference type="Gene3D" id="1.10.150.450">
    <property type="match status" value="1"/>
</dbReference>
<keyword evidence="2" id="KW-1185">Reference proteome</keyword>
<protein>
    <submittedName>
        <fullName evidence="1">Phosphoglycolate phosphatase</fullName>
        <ecNumber evidence="1">3.1.3.18</ecNumber>
    </submittedName>
</protein>
<dbReference type="SFLD" id="SFLDS00003">
    <property type="entry name" value="Haloacid_Dehalogenase"/>
    <property type="match status" value="1"/>
</dbReference>
<dbReference type="SFLD" id="SFLDG01132">
    <property type="entry name" value="C1.5.3:_5'-Nucleotidase_Like"/>
    <property type="match status" value="1"/>
</dbReference>
<dbReference type="Pfam" id="PF00702">
    <property type="entry name" value="Hydrolase"/>
    <property type="match status" value="1"/>
</dbReference>
<dbReference type="InterPro" id="IPR036412">
    <property type="entry name" value="HAD-like_sf"/>
</dbReference>
<dbReference type="EC" id="3.1.3.18" evidence="1"/>
<organism evidence="1 2">
    <name type="scientific">Profundibacterium mesophilum KAUST100406-0324</name>
    <dbReference type="NCBI Taxonomy" id="1037889"/>
    <lineage>
        <taxon>Bacteria</taxon>
        <taxon>Pseudomonadati</taxon>
        <taxon>Pseudomonadota</taxon>
        <taxon>Alphaproteobacteria</taxon>
        <taxon>Rhodobacterales</taxon>
        <taxon>Roseobacteraceae</taxon>
        <taxon>Profundibacterium</taxon>
    </lineage>
</organism>
<dbReference type="InterPro" id="IPR010237">
    <property type="entry name" value="Pyr-5-nucltdase"/>
</dbReference>
<proteinExistence type="predicted"/>
<evidence type="ECO:0000313" key="1">
    <source>
        <dbReference type="EMBL" id="KAF0677385.1"/>
    </source>
</evidence>
<dbReference type="Gene3D" id="3.40.50.1000">
    <property type="entry name" value="HAD superfamily/HAD-like"/>
    <property type="match status" value="1"/>
</dbReference>
<dbReference type="NCBIfam" id="TIGR01509">
    <property type="entry name" value="HAD-SF-IA-v3"/>
    <property type="match status" value="1"/>
</dbReference>
<dbReference type="PANTHER" id="PTHR12725:SF117">
    <property type="entry name" value="HALOACID DEHALOGENASE-LIKE HYDROLASE"/>
    <property type="match status" value="1"/>
</dbReference>